<keyword evidence="2" id="KW-0812">Transmembrane</keyword>
<gene>
    <name evidence="3" type="ORF">I8J30_15130</name>
</gene>
<keyword evidence="2" id="KW-1133">Transmembrane helix</keyword>
<evidence type="ECO:0000256" key="2">
    <source>
        <dbReference type="SAM" id="Phobius"/>
    </source>
</evidence>
<feature type="transmembrane region" description="Helical" evidence="2">
    <location>
        <begin position="7"/>
        <end position="26"/>
    </location>
</feature>
<name>A0ABS5CDK9_9BACL</name>
<sequence length="828" mass="94885">MKSQSRMLIIITFIALSLLTIAFFYFHGLSEDRSSPSEKTAIVDPTPTAANVAENQSPSPPVNSDWKPSEGEFNADSKDARVLWKQDQAMIYVQELQLFYSTDGTDKQLLYEWKTALPLEAWLNGDYLLIGAQITENSAQDGVSNATGAWIAIRIEPAPVVIEDTTLFFGPHEVLSIRLTEEPRLFLLKVRNGSGFSEEVFDPSHDGWETIDRGTTAAPVPETSDIIPKSQVLANNRVFPLPEGPTVYTFLDEGSSIVYFKDPYYLVRRYVGYELLQVKRIPFLEDTPQLIGLFRNQAGEEFMSFLSYELSPLPVEPRLWEQDWQAFNFRTFTHVGPDKLEILQYPEEVRSDSEAESGAESVSDMIAKYPPAFTQFPTTGLTWIASRGSQVDYEDNGKIISLSWPDLINTDNAKPDSIWASPLQNFTVKNENRKPYATFSHPILAWTFEEDNTNAAIPEDLHEAVDKLYREEDYSYAKTFRKIGSSWFVLVDRHFYAYESGALTEIGELPVTVTVKIGEAAGGIGVRDFLRWQGSWIVTDTEASRVIKLNDRLEITAVIYIPTPYKLTLKGKQLQIASTALTWIVDRGLNRINVKSQSYQSTAKLSKADYPNFHEQEWYIDKDSGITWYYLLGTLYQVQDKKKQYRSFYLSDNENMMAHVRIFPHQDEIIVLLDRRLERFDRKGKRLGTIVFPRSTPDGIYDRTTQGENSYILDSQSDTLYLLQGYRILKINLKRESVSTLFRQNYADLGELNLHDGNLYFLLHYNQNDRYTHEQDNQDGRNLYVTEVIKIDLQTEAIQRSITDGYYEAMTIDVDVDNKPAFVLRSYN</sequence>
<feature type="region of interest" description="Disordered" evidence="1">
    <location>
        <begin position="48"/>
        <end position="72"/>
    </location>
</feature>
<keyword evidence="2" id="KW-0472">Membrane</keyword>
<organism evidence="3 4">
    <name type="scientific">Paenibacillus lignilyticus</name>
    <dbReference type="NCBI Taxonomy" id="1172615"/>
    <lineage>
        <taxon>Bacteria</taxon>
        <taxon>Bacillati</taxon>
        <taxon>Bacillota</taxon>
        <taxon>Bacilli</taxon>
        <taxon>Bacillales</taxon>
        <taxon>Paenibacillaceae</taxon>
        <taxon>Paenibacillus</taxon>
    </lineage>
</organism>
<keyword evidence="4" id="KW-1185">Reference proteome</keyword>
<evidence type="ECO:0000256" key="1">
    <source>
        <dbReference type="SAM" id="MobiDB-lite"/>
    </source>
</evidence>
<accession>A0ABS5CDK9</accession>
<protein>
    <submittedName>
        <fullName evidence="3">Uncharacterized protein</fullName>
    </submittedName>
</protein>
<reference evidence="3 4" key="1">
    <citation type="submission" date="2021-04" db="EMBL/GenBank/DDBJ databases">
        <title>Paenibacillus sp. DLE-14 whole genome sequence.</title>
        <authorList>
            <person name="Ham Y.J."/>
        </authorList>
    </citation>
    <scope>NUCLEOTIDE SEQUENCE [LARGE SCALE GENOMIC DNA]</scope>
    <source>
        <strain evidence="3 4">DLE-14</strain>
    </source>
</reference>
<comment type="caution">
    <text evidence="3">The sequence shown here is derived from an EMBL/GenBank/DDBJ whole genome shotgun (WGS) entry which is preliminary data.</text>
</comment>
<evidence type="ECO:0000313" key="3">
    <source>
        <dbReference type="EMBL" id="MBP3964049.1"/>
    </source>
</evidence>
<dbReference type="EMBL" id="JAGKSP010000005">
    <property type="protein sequence ID" value="MBP3964049.1"/>
    <property type="molecule type" value="Genomic_DNA"/>
</dbReference>
<evidence type="ECO:0000313" key="4">
    <source>
        <dbReference type="Proteomes" id="UP000673394"/>
    </source>
</evidence>
<proteinExistence type="predicted"/>
<dbReference type="Proteomes" id="UP000673394">
    <property type="component" value="Unassembled WGS sequence"/>
</dbReference>
<dbReference type="RefSeq" id="WP_210659007.1">
    <property type="nucleotide sequence ID" value="NZ_JAGKSP010000005.1"/>
</dbReference>